<comment type="caution">
    <text evidence="1">The sequence shown here is derived from an EMBL/GenBank/DDBJ whole genome shotgun (WGS) entry which is preliminary data.</text>
</comment>
<organism evidence="1 2">
    <name type="scientific">Coprinellus micaceus</name>
    <name type="common">Glistening ink-cap mushroom</name>
    <name type="synonym">Coprinus micaceus</name>
    <dbReference type="NCBI Taxonomy" id="71717"/>
    <lineage>
        <taxon>Eukaryota</taxon>
        <taxon>Fungi</taxon>
        <taxon>Dikarya</taxon>
        <taxon>Basidiomycota</taxon>
        <taxon>Agaricomycotina</taxon>
        <taxon>Agaricomycetes</taxon>
        <taxon>Agaricomycetidae</taxon>
        <taxon>Agaricales</taxon>
        <taxon>Agaricineae</taxon>
        <taxon>Psathyrellaceae</taxon>
        <taxon>Coprinellus</taxon>
    </lineage>
</organism>
<sequence length="280" mass="31215">MHHKPNEPVQLASQPRGACLVGTSQPKRPLSLGNRSSNHVYGVYVTQSECPVAGVNCVRFLEGSASPDRSLALGNMGPNQRLCYYREHPKWLDFSGSHSASMYSGRQDVAMRVHCRLFVLPLPIFASFGHLSVSVSAVARGPSSLHFCNVKIGRVIREDQENRERQKRVTLAASGIRFLVHLRDGMLSPFARLGPGEVWTWRRGKCRRTQQWNAKTARRVVQPWRHFSQWGNNHRAQRETRGEGMNVTAIPARAAGQGFSAGDWPLARLLSCTSLLVPAL</sequence>
<dbReference type="EMBL" id="QPFP01000060">
    <property type="protein sequence ID" value="TEB25086.1"/>
    <property type="molecule type" value="Genomic_DNA"/>
</dbReference>
<dbReference type="Proteomes" id="UP000298030">
    <property type="component" value="Unassembled WGS sequence"/>
</dbReference>
<protein>
    <submittedName>
        <fullName evidence="1">Uncharacterized protein</fullName>
    </submittedName>
</protein>
<reference evidence="1 2" key="1">
    <citation type="journal article" date="2019" name="Nat. Ecol. Evol.">
        <title>Megaphylogeny resolves global patterns of mushroom evolution.</title>
        <authorList>
            <person name="Varga T."/>
            <person name="Krizsan K."/>
            <person name="Foldi C."/>
            <person name="Dima B."/>
            <person name="Sanchez-Garcia M."/>
            <person name="Sanchez-Ramirez S."/>
            <person name="Szollosi G.J."/>
            <person name="Szarkandi J.G."/>
            <person name="Papp V."/>
            <person name="Albert L."/>
            <person name="Andreopoulos W."/>
            <person name="Angelini C."/>
            <person name="Antonin V."/>
            <person name="Barry K.W."/>
            <person name="Bougher N.L."/>
            <person name="Buchanan P."/>
            <person name="Buyck B."/>
            <person name="Bense V."/>
            <person name="Catcheside P."/>
            <person name="Chovatia M."/>
            <person name="Cooper J."/>
            <person name="Damon W."/>
            <person name="Desjardin D."/>
            <person name="Finy P."/>
            <person name="Geml J."/>
            <person name="Haridas S."/>
            <person name="Hughes K."/>
            <person name="Justo A."/>
            <person name="Karasinski D."/>
            <person name="Kautmanova I."/>
            <person name="Kiss B."/>
            <person name="Kocsube S."/>
            <person name="Kotiranta H."/>
            <person name="LaButti K.M."/>
            <person name="Lechner B.E."/>
            <person name="Liimatainen K."/>
            <person name="Lipzen A."/>
            <person name="Lukacs Z."/>
            <person name="Mihaltcheva S."/>
            <person name="Morgado L.N."/>
            <person name="Niskanen T."/>
            <person name="Noordeloos M.E."/>
            <person name="Ohm R.A."/>
            <person name="Ortiz-Santana B."/>
            <person name="Ovrebo C."/>
            <person name="Racz N."/>
            <person name="Riley R."/>
            <person name="Savchenko A."/>
            <person name="Shiryaev A."/>
            <person name="Soop K."/>
            <person name="Spirin V."/>
            <person name="Szebenyi C."/>
            <person name="Tomsovsky M."/>
            <person name="Tulloss R.E."/>
            <person name="Uehling J."/>
            <person name="Grigoriev I.V."/>
            <person name="Vagvolgyi C."/>
            <person name="Papp T."/>
            <person name="Martin F.M."/>
            <person name="Miettinen O."/>
            <person name="Hibbett D.S."/>
            <person name="Nagy L.G."/>
        </authorList>
    </citation>
    <scope>NUCLEOTIDE SEQUENCE [LARGE SCALE GENOMIC DNA]</scope>
    <source>
        <strain evidence="1 2">FP101781</strain>
    </source>
</reference>
<accession>A0A4Y7ST98</accession>
<name>A0A4Y7ST98_COPMI</name>
<evidence type="ECO:0000313" key="2">
    <source>
        <dbReference type="Proteomes" id="UP000298030"/>
    </source>
</evidence>
<keyword evidence="2" id="KW-1185">Reference proteome</keyword>
<gene>
    <name evidence="1" type="ORF">FA13DRAFT_1714203</name>
</gene>
<dbReference type="AlphaFoldDB" id="A0A4Y7ST98"/>
<proteinExistence type="predicted"/>
<evidence type="ECO:0000313" key="1">
    <source>
        <dbReference type="EMBL" id="TEB25086.1"/>
    </source>
</evidence>